<dbReference type="Proteomes" id="UP000315003">
    <property type="component" value="Chromosome"/>
</dbReference>
<evidence type="ECO:0000313" key="2">
    <source>
        <dbReference type="Proteomes" id="UP000315003"/>
    </source>
</evidence>
<reference evidence="1 2" key="1">
    <citation type="submission" date="2019-02" db="EMBL/GenBank/DDBJ databases">
        <title>Deep-cultivation of Planctomycetes and their phenomic and genomic characterization uncovers novel biology.</title>
        <authorList>
            <person name="Wiegand S."/>
            <person name="Jogler M."/>
            <person name="Boedeker C."/>
            <person name="Pinto D."/>
            <person name="Vollmers J."/>
            <person name="Rivas-Marin E."/>
            <person name="Kohn T."/>
            <person name="Peeters S.H."/>
            <person name="Heuer A."/>
            <person name="Rast P."/>
            <person name="Oberbeckmann S."/>
            <person name="Bunk B."/>
            <person name="Jeske O."/>
            <person name="Meyerdierks A."/>
            <person name="Storesund J.E."/>
            <person name="Kallscheuer N."/>
            <person name="Luecker S."/>
            <person name="Lage O.M."/>
            <person name="Pohl T."/>
            <person name="Merkel B.J."/>
            <person name="Hornburger P."/>
            <person name="Mueller R.-W."/>
            <person name="Bruemmer F."/>
            <person name="Labrenz M."/>
            <person name="Spormann A.M."/>
            <person name="Op den Camp H."/>
            <person name="Overmann J."/>
            <person name="Amann R."/>
            <person name="Jetten M.S.M."/>
            <person name="Mascher T."/>
            <person name="Medema M.H."/>
            <person name="Devos D.P."/>
            <person name="Kaster A.-K."/>
            <person name="Ovreas L."/>
            <person name="Rohde M."/>
            <person name="Galperin M.Y."/>
            <person name="Jogler C."/>
        </authorList>
    </citation>
    <scope>NUCLEOTIDE SEQUENCE [LARGE SCALE GENOMIC DNA]</scope>
    <source>
        <strain evidence="1 2">SV_7m_r</strain>
    </source>
</reference>
<keyword evidence="2" id="KW-1185">Reference proteome</keyword>
<accession>A0A517SPP6</accession>
<dbReference type="RefSeq" id="WP_145268987.1">
    <property type="nucleotide sequence ID" value="NZ_CP036272.1"/>
</dbReference>
<dbReference type="AlphaFoldDB" id="A0A517SPP6"/>
<evidence type="ECO:0000313" key="1">
    <source>
        <dbReference type="EMBL" id="QDT58079.1"/>
    </source>
</evidence>
<organism evidence="1 2">
    <name type="scientific">Stieleria bergensis</name>
    <dbReference type="NCBI Taxonomy" id="2528025"/>
    <lineage>
        <taxon>Bacteria</taxon>
        <taxon>Pseudomonadati</taxon>
        <taxon>Planctomycetota</taxon>
        <taxon>Planctomycetia</taxon>
        <taxon>Pirellulales</taxon>
        <taxon>Pirellulaceae</taxon>
        <taxon>Stieleria</taxon>
    </lineage>
</organism>
<dbReference type="OrthoDB" id="221244at2"/>
<name>A0A517SPP6_9BACT</name>
<proteinExistence type="predicted"/>
<protein>
    <submittedName>
        <fullName evidence="1">Uncharacterized protein</fullName>
    </submittedName>
</protein>
<gene>
    <name evidence="1" type="ORF">SV7mr_05680</name>
</gene>
<sequence>MAEVLISTPASVLCRVRCDEVLKAVAMRWNYVVRQRHRWLNDRSAYDRQVCRLQQDLAQLGIDQQVLQNVQGVVQVTLPWSERDRWWESRIMPWEFALAEASKTFRNGLSLLVVRHLRTGRRIPKRVPQQCAWLASVPQSLSAQVDLAAEQALLADSFDPQQITRIGQTTQPTDQQIKQGLKSASPDVIHVSAVDNRSARSVLGMSSHDVRDGFNLCDAAGQPEECRAERIADLLTQGSPKPIFVGFNSFDSGVRLAPMTLKRGVAAAVGMQHTYSSSIAELFFLHFYRAAVESQWNLLIAFTSAMETLSSDRLRLRGSGMNLWSAESLIGGKRFDDYQLWQQRRTQVPKSPTKTGQRRSGLSQLRRADPELDRAADLIQVTVRPKAQLNFSALHNGESLFESLAVRFVADRASEIGAVEDLQVSVKLIVGMQAYPFHTRFALDRKTYRYDLSCGLRKRACNGGPEGGCIGQRAVHLPLPASLFHGISERTQASLFVDLTWHDQVAFRHAYPVWISPADHWSLEDQQISLLPSFVQPRDPKINQIVEVAHKYLRSLADRVSVGFDGYQSYQSSAQEADRWEGVDCQVRAIWSALLLEYQLGYINPPPSYEAFRQRLRTPSQTIGGGFGTCVDLALLLVAAMEWIEIHPVLFLLNGHVFAGYWKDVRAHQDFMDVMTDAVPSPDDTDAMRDDPMHWVSGRKTYSEIRAWVQQGCLVPIETVALTEQKGFGEAVAEGQLHFQPRHSHSFRAMIDLVSAREGDPLLNNAVRPLPFPTQTIAQAPSGYPVDL</sequence>
<dbReference type="EMBL" id="CP036272">
    <property type="protein sequence ID" value="QDT58079.1"/>
    <property type="molecule type" value="Genomic_DNA"/>
</dbReference>